<organism evidence="2 3">
    <name type="scientific">Candidatus Gottesmanbacteria bacterium RBG_16_52_11</name>
    <dbReference type="NCBI Taxonomy" id="1798374"/>
    <lineage>
        <taxon>Bacteria</taxon>
        <taxon>Candidatus Gottesmaniibacteriota</taxon>
    </lineage>
</organism>
<dbReference type="GO" id="GO:0003676">
    <property type="term" value="F:nucleic acid binding"/>
    <property type="evidence" value="ECO:0007669"/>
    <property type="project" value="InterPro"/>
</dbReference>
<evidence type="ECO:0000259" key="1">
    <source>
        <dbReference type="Pfam" id="PF13482"/>
    </source>
</evidence>
<dbReference type="Gene3D" id="3.30.420.10">
    <property type="entry name" value="Ribonuclease H-like superfamily/Ribonuclease H"/>
    <property type="match status" value="1"/>
</dbReference>
<dbReference type="AlphaFoldDB" id="A0A1F5YYE9"/>
<dbReference type="Proteomes" id="UP000178448">
    <property type="component" value="Unassembled WGS sequence"/>
</dbReference>
<dbReference type="Pfam" id="PF13482">
    <property type="entry name" value="RNase_H_2"/>
    <property type="match status" value="1"/>
</dbReference>
<accession>A0A1F5YYE9</accession>
<protein>
    <recommendedName>
        <fullName evidence="1">YprB ribonuclease H-like domain-containing protein</fullName>
    </recommendedName>
</protein>
<sequence length="203" mass="23278">MVSEVFFDVETQRLFADIESDDPGKLGISVVSVLTRTGDPDGNIKETMRSFWENELSGMWQLFTPADRIIGFNSLSFDIPALSPYSPPAFSKLPHFDIFARVRDATGKKLGLATLARDTLGRDKSDIGTNAVMYWNRKDPASLEKLRKYCEADVYLTRDLYDYGFRNRKLMYRDKWNEIRTFEVDFSYPRPDPGDPGTQMGLF</sequence>
<dbReference type="InterPro" id="IPR036397">
    <property type="entry name" value="RNaseH_sf"/>
</dbReference>
<proteinExistence type="predicted"/>
<comment type="caution">
    <text evidence="2">The sequence shown here is derived from an EMBL/GenBank/DDBJ whole genome shotgun (WGS) entry which is preliminary data.</text>
</comment>
<dbReference type="InterPro" id="IPR038720">
    <property type="entry name" value="YprB_RNase_H-like_dom"/>
</dbReference>
<name>A0A1F5YYE9_9BACT</name>
<dbReference type="SUPFAM" id="SSF53098">
    <property type="entry name" value="Ribonuclease H-like"/>
    <property type="match status" value="1"/>
</dbReference>
<reference evidence="2 3" key="1">
    <citation type="journal article" date="2016" name="Nat. Commun.">
        <title>Thousands of microbial genomes shed light on interconnected biogeochemical processes in an aquifer system.</title>
        <authorList>
            <person name="Anantharaman K."/>
            <person name="Brown C.T."/>
            <person name="Hug L.A."/>
            <person name="Sharon I."/>
            <person name="Castelle C.J."/>
            <person name="Probst A.J."/>
            <person name="Thomas B.C."/>
            <person name="Singh A."/>
            <person name="Wilkins M.J."/>
            <person name="Karaoz U."/>
            <person name="Brodie E.L."/>
            <person name="Williams K.H."/>
            <person name="Hubbard S.S."/>
            <person name="Banfield J.F."/>
        </authorList>
    </citation>
    <scope>NUCLEOTIDE SEQUENCE [LARGE SCALE GENOMIC DNA]</scope>
</reference>
<evidence type="ECO:0000313" key="3">
    <source>
        <dbReference type="Proteomes" id="UP000178448"/>
    </source>
</evidence>
<dbReference type="EMBL" id="MFJD01000001">
    <property type="protein sequence ID" value="OGG04922.1"/>
    <property type="molecule type" value="Genomic_DNA"/>
</dbReference>
<dbReference type="InterPro" id="IPR012337">
    <property type="entry name" value="RNaseH-like_sf"/>
</dbReference>
<feature type="domain" description="YprB ribonuclease H-like" evidence="1">
    <location>
        <begin position="14"/>
        <end position="163"/>
    </location>
</feature>
<dbReference type="STRING" id="1798374.A2Z33_06515"/>
<evidence type="ECO:0000313" key="2">
    <source>
        <dbReference type="EMBL" id="OGG04922.1"/>
    </source>
</evidence>
<gene>
    <name evidence="2" type="ORF">A2Z33_06515</name>
</gene>